<evidence type="ECO:0000313" key="1">
    <source>
        <dbReference type="EMBL" id="KAK9230749.1"/>
    </source>
</evidence>
<evidence type="ECO:0000313" key="2">
    <source>
        <dbReference type="Proteomes" id="UP001428341"/>
    </source>
</evidence>
<protein>
    <submittedName>
        <fullName evidence="1">Uncharacterized protein</fullName>
    </submittedName>
</protein>
<dbReference type="Proteomes" id="UP001428341">
    <property type="component" value="Unassembled WGS sequence"/>
</dbReference>
<dbReference type="EMBL" id="JBCGBO010000001">
    <property type="protein sequence ID" value="KAK9230749.1"/>
    <property type="molecule type" value="Genomic_DNA"/>
</dbReference>
<dbReference type="AlphaFoldDB" id="A0AAP0N621"/>
<keyword evidence="2" id="KW-1185">Reference proteome</keyword>
<sequence length="384" mass="44906">MDFEDIKAFVQLLKKVRSMRNNHFAFTSEHLSSKRSRHLRPRDLVIRNKSTADFEKTDSVLMKASIMQIEGYLQDITDIKAFVQLLKKVRSMRNNHIAFTSERLSSKRSRHLRPRDLVIRNKSTADFEKTDSVLMKASIMQIEGYLQDITDIKAFVQLLKKVRSMRNNHFAFTSEHLSSKRSRHLRPRDLVIRNKSTADFEKTDSVLMKASIMQIEGYLQDITDIKAFVQLLKKVRSMRNNHFAFTSEHLSSKRSRHLRPRDLVIRNKSTADFEKTDSVLMKASIMQIEGYLQDITDIKAFVQLLKKVRSMRNNHFAFTSEHLSFKRSRRLRPRDLVIRNKSTADFEKTDSVLMKASIMQIEGYLQDITGKIINMSFLSLCLLI</sequence>
<accession>A0AAP0N621</accession>
<comment type="caution">
    <text evidence="1">The sequence shown here is derived from an EMBL/GenBank/DDBJ whole genome shotgun (WGS) entry which is preliminary data.</text>
</comment>
<proteinExistence type="predicted"/>
<gene>
    <name evidence="1" type="ORF">WN944_023721</name>
</gene>
<reference evidence="1 2" key="1">
    <citation type="submission" date="2024-05" db="EMBL/GenBank/DDBJ databases">
        <title>Haplotype-resolved chromosome-level genome assembly of Huyou (Citrus changshanensis).</title>
        <authorList>
            <person name="Miao C."/>
            <person name="Chen W."/>
            <person name="Wu Y."/>
            <person name="Wang L."/>
            <person name="Zhao S."/>
            <person name="Grierson D."/>
            <person name="Xu C."/>
            <person name="Chen K."/>
        </authorList>
    </citation>
    <scope>NUCLEOTIDE SEQUENCE [LARGE SCALE GENOMIC DNA]</scope>
    <source>
        <strain evidence="1">01-14</strain>
        <tissue evidence="1">Leaf</tissue>
    </source>
</reference>
<organism evidence="1 2">
    <name type="scientific">Citrus x changshan-huyou</name>
    <dbReference type="NCBI Taxonomy" id="2935761"/>
    <lineage>
        <taxon>Eukaryota</taxon>
        <taxon>Viridiplantae</taxon>
        <taxon>Streptophyta</taxon>
        <taxon>Embryophyta</taxon>
        <taxon>Tracheophyta</taxon>
        <taxon>Spermatophyta</taxon>
        <taxon>Magnoliopsida</taxon>
        <taxon>eudicotyledons</taxon>
        <taxon>Gunneridae</taxon>
        <taxon>Pentapetalae</taxon>
        <taxon>rosids</taxon>
        <taxon>malvids</taxon>
        <taxon>Sapindales</taxon>
        <taxon>Rutaceae</taxon>
        <taxon>Aurantioideae</taxon>
        <taxon>Citrus</taxon>
    </lineage>
</organism>
<name>A0AAP0N621_9ROSI</name>